<dbReference type="EnsemblPlants" id="Bo1g117700.1">
    <property type="protein sequence ID" value="Bo1g117700.1"/>
    <property type="gene ID" value="Bo1g117700"/>
</dbReference>
<dbReference type="Gramene" id="Bo1g117700.1">
    <property type="protein sequence ID" value="Bo1g117700.1"/>
    <property type="gene ID" value="Bo1g117700"/>
</dbReference>
<dbReference type="PANTHER" id="PTHR33784">
    <property type="entry name" value="OS05G0482100 PROTEIN"/>
    <property type="match status" value="1"/>
</dbReference>
<dbReference type="HOGENOM" id="CLU_1241635_0_0_1"/>
<organism evidence="2 3">
    <name type="scientific">Brassica oleracea var. oleracea</name>
    <dbReference type="NCBI Taxonomy" id="109376"/>
    <lineage>
        <taxon>Eukaryota</taxon>
        <taxon>Viridiplantae</taxon>
        <taxon>Streptophyta</taxon>
        <taxon>Embryophyta</taxon>
        <taxon>Tracheophyta</taxon>
        <taxon>Spermatophyta</taxon>
        <taxon>Magnoliopsida</taxon>
        <taxon>eudicotyledons</taxon>
        <taxon>Gunneridae</taxon>
        <taxon>Pentapetalae</taxon>
        <taxon>rosids</taxon>
        <taxon>malvids</taxon>
        <taxon>Brassicales</taxon>
        <taxon>Brassicaceae</taxon>
        <taxon>Brassiceae</taxon>
        <taxon>Brassica</taxon>
    </lineage>
</organism>
<evidence type="ECO:0000313" key="2">
    <source>
        <dbReference type="EnsemblPlants" id="Bo1g117700.1"/>
    </source>
</evidence>
<dbReference type="InterPro" id="IPR040338">
    <property type="entry name" value="At1g67623-like"/>
</dbReference>
<dbReference type="Proteomes" id="UP000032141">
    <property type="component" value="Chromosome C1"/>
</dbReference>
<reference evidence="2 3" key="1">
    <citation type="journal article" date="2014" name="Genome Biol.">
        <title>Transcriptome and methylome profiling reveals relics of genome dominance in the mesopolyploid Brassica oleracea.</title>
        <authorList>
            <person name="Parkin I.A."/>
            <person name="Koh C."/>
            <person name="Tang H."/>
            <person name="Robinson S.J."/>
            <person name="Kagale S."/>
            <person name="Clarke W.E."/>
            <person name="Town C.D."/>
            <person name="Nixon J."/>
            <person name="Krishnakumar V."/>
            <person name="Bidwell S.L."/>
            <person name="Denoeud F."/>
            <person name="Belcram H."/>
            <person name="Links M.G."/>
            <person name="Just J."/>
            <person name="Clarke C."/>
            <person name="Bender T."/>
            <person name="Huebert T."/>
            <person name="Mason A.S."/>
            <person name="Pires J.C."/>
            <person name="Barker G."/>
            <person name="Moore J."/>
            <person name="Walley P.G."/>
            <person name="Manoli S."/>
            <person name="Batley J."/>
            <person name="Edwards D."/>
            <person name="Nelson M.N."/>
            <person name="Wang X."/>
            <person name="Paterson A.H."/>
            <person name="King G."/>
            <person name="Bancroft I."/>
            <person name="Chalhoub B."/>
            <person name="Sharpe A.G."/>
        </authorList>
    </citation>
    <scope>NUCLEOTIDE SEQUENCE</scope>
    <source>
        <strain evidence="2 3">cv. TO1000</strain>
    </source>
</reference>
<sequence length="223" mass="24726">MMESLLASNHLDAHYVKGMCEYFDLDNPVLGLHHLRIASKGAHKEAKYLYGVLLMATDELGKRPGIPESPYRGNEGRGSTQLLQLLKEFSGLMAFHSIKSLHKLTRITSAADSSVSSHGEEPDNQTKYKAPIISTSAEEETWSSLLEFMEAIDDQPPPTLLPSESFSFCKRTQSKLCKGSNGLLKSPSLKIISGTSFLEEVRRQLWDKSGIILHRCMVSVCNA</sequence>
<proteinExistence type="predicted"/>
<reference evidence="2" key="2">
    <citation type="submission" date="2015-03" db="UniProtKB">
        <authorList>
            <consortium name="EnsemblPlants"/>
        </authorList>
    </citation>
    <scope>IDENTIFICATION</scope>
</reference>
<feature type="domain" description="At2g35280-like TPR" evidence="1">
    <location>
        <begin position="7"/>
        <end position="60"/>
    </location>
</feature>
<accession>A0A0D3ACL8</accession>
<dbReference type="Pfam" id="PF23310">
    <property type="entry name" value="TPR_27"/>
    <property type="match status" value="1"/>
</dbReference>
<protein>
    <recommendedName>
        <fullName evidence="1">At2g35280-like TPR domain-containing protein</fullName>
    </recommendedName>
</protein>
<evidence type="ECO:0000259" key="1">
    <source>
        <dbReference type="Pfam" id="PF23310"/>
    </source>
</evidence>
<dbReference type="InterPro" id="IPR057136">
    <property type="entry name" value="At2g35280_TPR_dom"/>
</dbReference>
<dbReference type="PANTHER" id="PTHR33784:SF25">
    <property type="entry name" value="NUCLEIC ACID-BINDING, OB-FOLD-LIKE PROTEIN"/>
    <property type="match status" value="1"/>
</dbReference>
<dbReference type="AlphaFoldDB" id="A0A0D3ACL8"/>
<evidence type="ECO:0000313" key="3">
    <source>
        <dbReference type="Proteomes" id="UP000032141"/>
    </source>
</evidence>
<name>A0A0D3ACL8_BRAOL</name>
<keyword evidence="3" id="KW-1185">Reference proteome</keyword>